<dbReference type="GO" id="GO:0008233">
    <property type="term" value="F:peptidase activity"/>
    <property type="evidence" value="ECO:0007669"/>
    <property type="project" value="UniProtKB-KW"/>
</dbReference>
<evidence type="ECO:0000256" key="3">
    <source>
        <dbReference type="ARBA" id="ARBA00022801"/>
    </source>
</evidence>
<dbReference type="eggNOG" id="arCOG02833">
    <property type="taxonomic scope" value="Archaea"/>
</dbReference>
<dbReference type="Proteomes" id="UP000011657">
    <property type="component" value="Unassembled WGS sequence"/>
</dbReference>
<comment type="similarity">
    <text evidence="1">Belongs to the peptidase S1C family.</text>
</comment>
<dbReference type="OrthoDB" id="350578at2157"/>
<gene>
    <name evidence="5" type="ORF">C477_13960</name>
</gene>
<keyword evidence="2" id="KW-0645">Protease</keyword>
<evidence type="ECO:0000256" key="2">
    <source>
        <dbReference type="ARBA" id="ARBA00022670"/>
    </source>
</evidence>
<evidence type="ECO:0000313" key="5">
    <source>
        <dbReference type="EMBL" id="ELZ17341.1"/>
    </source>
</evidence>
<name>M0C228_9EURY</name>
<evidence type="ECO:0000313" key="6">
    <source>
        <dbReference type="Proteomes" id="UP000011657"/>
    </source>
</evidence>
<proteinExistence type="inferred from homology"/>
<dbReference type="Gene3D" id="2.40.10.10">
    <property type="entry name" value="Trypsin-like serine proteases"/>
    <property type="match status" value="1"/>
</dbReference>
<dbReference type="SUPFAM" id="SSF50494">
    <property type="entry name" value="Trypsin-like serine proteases"/>
    <property type="match status" value="1"/>
</dbReference>
<dbReference type="Pfam" id="PF13365">
    <property type="entry name" value="Trypsin_2"/>
    <property type="match status" value="1"/>
</dbReference>
<feature type="compositionally biased region" description="Acidic residues" evidence="4">
    <location>
        <begin position="44"/>
        <end position="58"/>
    </location>
</feature>
<feature type="region of interest" description="Disordered" evidence="4">
    <location>
        <begin position="23"/>
        <end position="63"/>
    </location>
</feature>
<keyword evidence="6" id="KW-1185">Reference proteome</keyword>
<dbReference type="PATRIC" id="fig|1227488.3.peg.2784"/>
<dbReference type="InterPro" id="IPR043504">
    <property type="entry name" value="Peptidase_S1_PA_chymotrypsin"/>
</dbReference>
<dbReference type="InterPro" id="IPR009003">
    <property type="entry name" value="Peptidase_S1_PA"/>
</dbReference>
<keyword evidence="3" id="KW-0378">Hydrolase</keyword>
<dbReference type="eggNOG" id="arCOG01023">
    <property type="taxonomic scope" value="Archaea"/>
</dbReference>
<protein>
    <submittedName>
        <fullName evidence="5">Peptidase S1 and S6 chymotrypsin/Hap</fullName>
    </submittedName>
</protein>
<dbReference type="EMBL" id="AOIS01000045">
    <property type="protein sequence ID" value="ELZ17341.1"/>
    <property type="molecule type" value="Genomic_DNA"/>
</dbReference>
<reference evidence="5 6" key="1">
    <citation type="journal article" date="2014" name="PLoS Genet.">
        <title>Phylogenetically driven sequencing of extremely halophilic archaea reveals strategies for static and dynamic osmo-response.</title>
        <authorList>
            <person name="Becker E.A."/>
            <person name="Seitzer P.M."/>
            <person name="Tritt A."/>
            <person name="Larsen D."/>
            <person name="Krusor M."/>
            <person name="Yao A.I."/>
            <person name="Wu D."/>
            <person name="Madern D."/>
            <person name="Eisen J.A."/>
            <person name="Darling A.E."/>
            <person name="Facciotti M.T."/>
        </authorList>
    </citation>
    <scope>NUCLEOTIDE SEQUENCE [LARGE SCALE GENOMIC DNA]</scope>
    <source>
        <strain evidence="5 6">JCM 13891</strain>
    </source>
</reference>
<dbReference type="AlphaFoldDB" id="M0C228"/>
<accession>M0C228</accession>
<dbReference type="PANTHER" id="PTHR43343">
    <property type="entry name" value="PEPTIDASE S12"/>
    <property type="match status" value="1"/>
</dbReference>
<dbReference type="InterPro" id="IPR051201">
    <property type="entry name" value="Chloro_Bact_Ser_Proteases"/>
</dbReference>
<dbReference type="GO" id="GO:0006508">
    <property type="term" value="P:proteolysis"/>
    <property type="evidence" value="ECO:0007669"/>
    <property type="project" value="UniProtKB-KW"/>
</dbReference>
<dbReference type="PANTHER" id="PTHR43343:SF3">
    <property type="entry name" value="PROTEASE DO-LIKE 8, CHLOROPLASTIC"/>
    <property type="match status" value="1"/>
</dbReference>
<sequence length="530" mass="57073">MDSEDAITRRRLLRAVPVAGSVAVAGCSDQTSEETDNGAATDGNETESENGTADETEAIPDPPNIESQIIQRDKAAITNVRHVVDGTMTWPSVQWVDTVDPTLLGVWEATNEQLYFSSNRKFVINSGENQYNGGYATRNGTLYLEYESGTSQEIQYQTTSGRSPPILELYQNGERTAAYEQSETEADQRGPVEVADSLIAVTEQNPTTKREDVQSGAVGSGFIVSPDGTVVTNAHVVGAHQNSEETAYERFAVKQSNAIRQELASDGTLTDEQLEASGRRLYEEIMSYYEEYGTLKDVSESVSVLNGKATTDDDLEVESWSAEVETTGTVYKEASGEPSMGRDIAVLDIDEENLPTVTLGSANGLSTGEKLYVIGYPDIGISELFDDTNTTLEPTMTTGIVSARRELNTGINSIQTDAAINGGNSGGPMYNSDGEVVGVATFSPNDAQIQDIQFGLPIEIAAGFLTELGIENTTGEMQAAYEAGLEAYWRGDCETATAKMETVLDLYPDHPQAQSYITNCENGDAPGQDS</sequence>
<dbReference type="Gene3D" id="2.40.10.120">
    <property type="match status" value="1"/>
</dbReference>
<dbReference type="STRING" id="1227488.C477_13960"/>
<dbReference type="RefSeq" id="WP_008895076.1">
    <property type="nucleotide sequence ID" value="NZ_AOIS01000045.1"/>
</dbReference>
<comment type="caution">
    <text evidence="5">The sequence shown here is derived from an EMBL/GenBank/DDBJ whole genome shotgun (WGS) entry which is preliminary data.</text>
</comment>
<organism evidence="5 6">
    <name type="scientific">Haloterrigena salina JCM 13891</name>
    <dbReference type="NCBI Taxonomy" id="1227488"/>
    <lineage>
        <taxon>Archaea</taxon>
        <taxon>Methanobacteriati</taxon>
        <taxon>Methanobacteriota</taxon>
        <taxon>Stenosarchaea group</taxon>
        <taxon>Halobacteria</taxon>
        <taxon>Halobacteriales</taxon>
        <taxon>Natrialbaceae</taxon>
        <taxon>Haloterrigena</taxon>
    </lineage>
</organism>
<evidence type="ECO:0000256" key="4">
    <source>
        <dbReference type="SAM" id="MobiDB-lite"/>
    </source>
</evidence>
<evidence type="ECO:0000256" key="1">
    <source>
        <dbReference type="ARBA" id="ARBA00010541"/>
    </source>
</evidence>